<dbReference type="Pfam" id="PF14108">
    <property type="entry name" value="ABA4-like"/>
    <property type="match status" value="1"/>
</dbReference>
<evidence type="ECO:0000313" key="2">
    <source>
        <dbReference type="EMBL" id="PXA03871.1"/>
    </source>
</evidence>
<dbReference type="EMBL" id="QHJQ01000006">
    <property type="protein sequence ID" value="PXA03871.1"/>
    <property type="molecule type" value="Genomic_DNA"/>
</dbReference>
<evidence type="ECO:0008006" key="4">
    <source>
        <dbReference type="Google" id="ProtNLM"/>
    </source>
</evidence>
<dbReference type="InParanoid" id="A0A317ZKJ5"/>
<comment type="caution">
    <text evidence="2">The sequence shown here is derived from an EMBL/GenBank/DDBJ whole genome shotgun (WGS) entry which is preliminary data.</text>
</comment>
<evidence type="ECO:0000313" key="3">
    <source>
        <dbReference type="Proteomes" id="UP000247099"/>
    </source>
</evidence>
<evidence type="ECO:0000256" key="1">
    <source>
        <dbReference type="SAM" id="Phobius"/>
    </source>
</evidence>
<sequence length="152" mass="17150">MPIWLIEVFGAGDLDSTFILLLLMTGPVWVAMVAFPQSRLVRSLAQPYLLPPLYCIVLFVLLWKSHQSAVLPDPYAPITYESAREFSRHPISFLALFCNLQILNLTVGTVIYQKAMRSGMRAPIELLLCWFVGAVALILFALRLLVRKKSLT</sequence>
<name>A0A317ZKJ5_9BACT</name>
<dbReference type="AlphaFoldDB" id="A0A317ZKJ5"/>
<keyword evidence="1" id="KW-0472">Membrane</keyword>
<protein>
    <recommendedName>
        <fullName evidence="4">DUF4281 domain-containing protein</fullName>
    </recommendedName>
</protein>
<feature type="transmembrane region" description="Helical" evidence="1">
    <location>
        <begin position="91"/>
        <end position="112"/>
    </location>
</feature>
<feature type="transmembrane region" description="Helical" evidence="1">
    <location>
        <begin position="124"/>
        <end position="146"/>
    </location>
</feature>
<dbReference type="OrthoDB" id="195731at2"/>
<accession>A0A317ZKJ5</accession>
<dbReference type="Proteomes" id="UP000247099">
    <property type="component" value="Unassembled WGS sequence"/>
</dbReference>
<dbReference type="RefSeq" id="WP_110131227.1">
    <property type="nucleotide sequence ID" value="NZ_QHJQ01000006.1"/>
</dbReference>
<proteinExistence type="predicted"/>
<organism evidence="2 3">
    <name type="scientific">Coraliomargarita sinensis</name>
    <dbReference type="NCBI Taxonomy" id="2174842"/>
    <lineage>
        <taxon>Bacteria</taxon>
        <taxon>Pseudomonadati</taxon>
        <taxon>Verrucomicrobiota</taxon>
        <taxon>Opitutia</taxon>
        <taxon>Puniceicoccales</taxon>
        <taxon>Coraliomargaritaceae</taxon>
        <taxon>Coraliomargarita</taxon>
    </lineage>
</organism>
<reference evidence="2 3" key="1">
    <citation type="submission" date="2018-05" db="EMBL/GenBank/DDBJ databases">
        <title>Coraliomargarita sinensis sp. nov., isolated from a marine solar saltern.</title>
        <authorList>
            <person name="Zhou L.Y."/>
        </authorList>
    </citation>
    <scope>NUCLEOTIDE SEQUENCE [LARGE SCALE GENOMIC DNA]</scope>
    <source>
        <strain evidence="2 3">WN38</strain>
    </source>
</reference>
<keyword evidence="3" id="KW-1185">Reference proteome</keyword>
<feature type="transmembrane region" description="Helical" evidence="1">
    <location>
        <begin position="18"/>
        <end position="36"/>
    </location>
</feature>
<dbReference type="InterPro" id="IPR025461">
    <property type="entry name" value="ABA4-like"/>
</dbReference>
<keyword evidence="1" id="KW-1133">Transmembrane helix</keyword>
<gene>
    <name evidence="2" type="ORF">DDZ13_09525</name>
</gene>
<feature type="transmembrane region" description="Helical" evidence="1">
    <location>
        <begin position="48"/>
        <end position="65"/>
    </location>
</feature>
<keyword evidence="1" id="KW-0812">Transmembrane</keyword>